<dbReference type="EMBL" id="SWVK01000004">
    <property type="protein sequence ID" value="NFN34293.1"/>
    <property type="molecule type" value="Genomic_DNA"/>
</dbReference>
<dbReference type="Proteomes" id="UP000472355">
    <property type="component" value="Unassembled WGS sequence"/>
</dbReference>
<dbReference type="Pfam" id="PF12822">
    <property type="entry name" value="ECF_trnsprt"/>
    <property type="match status" value="1"/>
</dbReference>
<accession>A0A0C2N3Y0</accession>
<evidence type="ECO:0000313" key="6">
    <source>
        <dbReference type="Proteomes" id="UP000473681"/>
    </source>
</evidence>
<feature type="transmembrane region" description="Helical" evidence="1">
    <location>
        <begin position="151"/>
        <end position="172"/>
    </location>
</feature>
<dbReference type="EMBL" id="SGKU01000003">
    <property type="protein sequence ID" value="NFA41341.1"/>
    <property type="molecule type" value="Genomic_DNA"/>
</dbReference>
<feature type="transmembrane region" description="Helical" evidence="1">
    <location>
        <begin position="116"/>
        <end position="139"/>
    </location>
</feature>
<dbReference type="NCBIfam" id="TIGR04518">
    <property type="entry name" value="ECF_S_folT_fam"/>
    <property type="match status" value="1"/>
</dbReference>
<keyword evidence="1" id="KW-0812">Transmembrane</keyword>
<dbReference type="AlphaFoldDB" id="A0A0C2N3Y0"/>
<organism evidence="4 6">
    <name type="scientific">Clostridium botulinum</name>
    <dbReference type="NCBI Taxonomy" id="1491"/>
    <lineage>
        <taxon>Bacteria</taxon>
        <taxon>Bacillati</taxon>
        <taxon>Bacillota</taxon>
        <taxon>Clostridia</taxon>
        <taxon>Eubacteriales</taxon>
        <taxon>Clostridiaceae</taxon>
        <taxon>Clostridium</taxon>
    </lineage>
</organism>
<proteinExistence type="predicted"/>
<dbReference type="EMBL" id="SWOV01000096">
    <property type="protein sequence ID" value="NFF89624.1"/>
    <property type="molecule type" value="Genomic_DNA"/>
</dbReference>
<dbReference type="OrthoDB" id="4624at2"/>
<dbReference type="RefSeq" id="WP_012451268.1">
    <property type="nucleotide sequence ID" value="NZ_CP010520.1"/>
</dbReference>
<name>A0A0C2N3Y0_CLOBO</name>
<sequence>MRNFYTLISNSSKELKNVRNLVTASLLITIKLILDLFTIQITPFLHLSFEFLASVTISMLFGPVVGAMCGGLSDVLNYLINPKGAFFVGFTLSAMMSGLIYGSILYKKKITLTRCAFANIISVIFVDIVMNTFWLSILGGKAFYVLLPIRAIKNLIMIPINVMMIYFVLNLVNKIKKENFT</sequence>
<dbReference type="Proteomes" id="UP000476820">
    <property type="component" value="Unassembled WGS sequence"/>
</dbReference>
<evidence type="ECO:0000313" key="7">
    <source>
        <dbReference type="Proteomes" id="UP000476820"/>
    </source>
</evidence>
<gene>
    <name evidence="2" type="ORF">EXM65_01805</name>
    <name evidence="3" type="ORF">FC774_17520</name>
    <name evidence="4" type="ORF">FDB51_03940</name>
</gene>
<evidence type="ECO:0000313" key="2">
    <source>
        <dbReference type="EMBL" id="NFA41341.1"/>
    </source>
</evidence>
<feature type="transmembrane region" description="Helical" evidence="1">
    <location>
        <begin position="20"/>
        <end position="39"/>
    </location>
</feature>
<feature type="transmembrane region" description="Helical" evidence="1">
    <location>
        <begin position="85"/>
        <end position="104"/>
    </location>
</feature>
<dbReference type="GO" id="GO:0022857">
    <property type="term" value="F:transmembrane transporter activity"/>
    <property type="evidence" value="ECO:0007669"/>
    <property type="project" value="InterPro"/>
</dbReference>
<evidence type="ECO:0000313" key="4">
    <source>
        <dbReference type="EMBL" id="NFN34293.1"/>
    </source>
</evidence>
<reference evidence="2 5" key="1">
    <citation type="submission" date="2019-02" db="EMBL/GenBank/DDBJ databases">
        <title>Genome sequencing of Clostridium botulinum clinical isolates.</title>
        <authorList>
            <person name="Brunt J."/>
            <person name="Van Vliet A.H.M."/>
            <person name="Stringer S.C."/>
            <person name="Grant K.A."/>
            <person name="Carter A.C."/>
            <person name="Peck M.W."/>
        </authorList>
    </citation>
    <scope>NUCLEOTIDE SEQUENCE [LARGE SCALE GENOMIC DNA]</scope>
    <source>
        <strain evidence="2 5">H113700579</strain>
    </source>
</reference>
<dbReference type="InterPro" id="IPR024529">
    <property type="entry name" value="ECF_trnsprt_substrate-spec"/>
</dbReference>
<keyword evidence="1" id="KW-1133">Transmembrane helix</keyword>
<comment type="caution">
    <text evidence="4">The sequence shown here is derived from an EMBL/GenBank/DDBJ whole genome shotgun (WGS) entry which is preliminary data.</text>
</comment>
<evidence type="ECO:0000313" key="5">
    <source>
        <dbReference type="Proteomes" id="UP000472355"/>
    </source>
</evidence>
<dbReference type="Proteomes" id="UP000473681">
    <property type="component" value="Unassembled WGS sequence"/>
</dbReference>
<protein>
    <submittedName>
        <fullName evidence="4">Folate family ECF transporter S component</fullName>
    </submittedName>
</protein>
<reference evidence="6 7" key="2">
    <citation type="submission" date="2019-04" db="EMBL/GenBank/DDBJ databases">
        <title>Genome sequencing of Clostridium botulinum Groups I-IV and Clostridium butyricum.</title>
        <authorList>
            <person name="Brunt J."/>
            <person name="Van Vliet A.H.M."/>
            <person name="Stringer S.C."/>
            <person name="Carter A.T."/>
            <person name="Peck M.W."/>
        </authorList>
    </citation>
    <scope>NUCLEOTIDE SEQUENCE [LARGE SCALE GENOMIC DNA]</scope>
    <source>
        <strain evidence="3 7">1605</strain>
        <strain evidence="4 6">CB-K-33E</strain>
    </source>
</reference>
<evidence type="ECO:0000256" key="1">
    <source>
        <dbReference type="SAM" id="Phobius"/>
    </source>
</evidence>
<dbReference type="InterPro" id="IPR030949">
    <property type="entry name" value="ECF_S_folate_fam"/>
</dbReference>
<keyword evidence="1" id="KW-0472">Membrane</keyword>
<evidence type="ECO:0000313" key="3">
    <source>
        <dbReference type="EMBL" id="NFF89624.1"/>
    </source>
</evidence>
<dbReference type="Gene3D" id="1.10.1760.20">
    <property type="match status" value="1"/>
</dbReference>